<organism evidence="1 2">
    <name type="scientific">Neofusicoccum parvum</name>
    <dbReference type="NCBI Taxonomy" id="310453"/>
    <lineage>
        <taxon>Eukaryota</taxon>
        <taxon>Fungi</taxon>
        <taxon>Dikarya</taxon>
        <taxon>Ascomycota</taxon>
        <taxon>Pezizomycotina</taxon>
        <taxon>Dothideomycetes</taxon>
        <taxon>Dothideomycetes incertae sedis</taxon>
        <taxon>Botryosphaeriales</taxon>
        <taxon>Botryosphaeriaceae</taxon>
        <taxon>Neofusicoccum</taxon>
    </lineage>
</organism>
<name>A0ACB5RQF8_9PEZI</name>
<protein>
    <submittedName>
        <fullName evidence="1">Glycosyl hydrolase family 65 central catalytic domain-containing protein</fullName>
    </submittedName>
</protein>
<keyword evidence="1" id="KW-0378">Hydrolase</keyword>
<keyword evidence="2" id="KW-1185">Reference proteome</keyword>
<comment type="caution">
    <text evidence="1">The sequence shown here is derived from an EMBL/GenBank/DDBJ whole genome shotgun (WGS) entry which is preliminary data.</text>
</comment>
<dbReference type="Proteomes" id="UP001165186">
    <property type="component" value="Unassembled WGS sequence"/>
</dbReference>
<accession>A0ACB5RQF8</accession>
<evidence type="ECO:0000313" key="1">
    <source>
        <dbReference type="EMBL" id="GME22755.1"/>
    </source>
</evidence>
<feature type="non-terminal residue" evidence="1">
    <location>
        <position position="1"/>
    </location>
</feature>
<proteinExistence type="predicted"/>
<gene>
    <name evidence="1" type="primary">g661</name>
    <name evidence="1" type="ORF">NpPPO83_00000661</name>
</gene>
<dbReference type="EMBL" id="BSXG01000004">
    <property type="protein sequence ID" value="GME22755.1"/>
    <property type="molecule type" value="Genomic_DNA"/>
</dbReference>
<sequence length="115" mass="11794">PGPLSHARIDFGARPPRVARLALYNGSDAAAAWTVETPVVVTAAWEAGAAVAGRGGNVTVVDLVGVWGAEWVRLEVEGCWVGDGEGATVAEFAVVAAAGEEGTGGVREEPRRTEL</sequence>
<evidence type="ECO:0000313" key="2">
    <source>
        <dbReference type="Proteomes" id="UP001165186"/>
    </source>
</evidence>
<reference evidence="1" key="1">
    <citation type="submission" date="2024-09" db="EMBL/GenBank/DDBJ databases">
        <title>Draft Genome Sequences of Neofusicoccum parvum.</title>
        <authorList>
            <person name="Ashida A."/>
            <person name="Camagna M."/>
            <person name="Tanaka A."/>
            <person name="Takemoto D."/>
        </authorList>
    </citation>
    <scope>NUCLEOTIDE SEQUENCE</scope>
    <source>
        <strain evidence="1">PPO83</strain>
    </source>
</reference>